<reference evidence="2 3" key="1">
    <citation type="submission" date="2016-10" db="EMBL/GenBank/DDBJ databases">
        <authorList>
            <person name="de Groot N.N."/>
        </authorList>
    </citation>
    <scope>NUCLEOTIDE SEQUENCE [LARGE SCALE GENOMIC DNA]</scope>
    <source>
        <strain evidence="2 3">DSM 22012</strain>
    </source>
</reference>
<dbReference type="Gene3D" id="3.90.180.10">
    <property type="entry name" value="Medium-chain alcohol dehydrogenases, catalytic domain"/>
    <property type="match status" value="1"/>
</dbReference>
<dbReference type="SUPFAM" id="SSF50129">
    <property type="entry name" value="GroES-like"/>
    <property type="match status" value="1"/>
</dbReference>
<accession>A0A1H6DEL3</accession>
<name>A0A1H6DEL3_9GAMM</name>
<dbReference type="EMBL" id="FNVQ01000006">
    <property type="protein sequence ID" value="SEG83867.1"/>
    <property type="molecule type" value="Genomic_DNA"/>
</dbReference>
<feature type="domain" description="Enoyl reductase (ER)" evidence="1">
    <location>
        <begin position="10"/>
        <end position="310"/>
    </location>
</feature>
<dbReference type="RefSeq" id="WP_104005294.1">
    <property type="nucleotide sequence ID" value="NZ_FNVQ01000006.1"/>
</dbReference>
<dbReference type="InterPro" id="IPR020843">
    <property type="entry name" value="ER"/>
</dbReference>
<organism evidence="2 3">
    <name type="scientific">Marinobacterium lutimaris</name>
    <dbReference type="NCBI Taxonomy" id="568106"/>
    <lineage>
        <taxon>Bacteria</taxon>
        <taxon>Pseudomonadati</taxon>
        <taxon>Pseudomonadota</taxon>
        <taxon>Gammaproteobacteria</taxon>
        <taxon>Oceanospirillales</taxon>
        <taxon>Oceanospirillaceae</taxon>
        <taxon>Marinobacterium</taxon>
    </lineage>
</organism>
<dbReference type="OrthoDB" id="9785812at2"/>
<dbReference type="InterPro" id="IPR002364">
    <property type="entry name" value="Quin_OxRdtase/zeta-crystal_CS"/>
</dbReference>
<proteinExistence type="predicted"/>
<dbReference type="Pfam" id="PF08240">
    <property type="entry name" value="ADH_N"/>
    <property type="match status" value="1"/>
</dbReference>
<dbReference type="GO" id="GO:0008270">
    <property type="term" value="F:zinc ion binding"/>
    <property type="evidence" value="ECO:0007669"/>
    <property type="project" value="InterPro"/>
</dbReference>
<dbReference type="Proteomes" id="UP000236745">
    <property type="component" value="Unassembled WGS sequence"/>
</dbReference>
<dbReference type="Pfam" id="PF13602">
    <property type="entry name" value="ADH_zinc_N_2"/>
    <property type="match status" value="1"/>
</dbReference>
<dbReference type="InterPro" id="IPR052733">
    <property type="entry name" value="Chloroplast_QOR"/>
</dbReference>
<dbReference type="Gene3D" id="3.40.50.720">
    <property type="entry name" value="NAD(P)-binding Rossmann-like Domain"/>
    <property type="match status" value="1"/>
</dbReference>
<dbReference type="InterPro" id="IPR013154">
    <property type="entry name" value="ADH-like_N"/>
</dbReference>
<protein>
    <submittedName>
        <fullName evidence="2">NADPH:quinone reductase</fullName>
    </submittedName>
</protein>
<gene>
    <name evidence="2" type="ORF">SAMN05444390_10641</name>
</gene>
<dbReference type="CDD" id="cd05289">
    <property type="entry name" value="MDR_like_2"/>
    <property type="match status" value="1"/>
</dbReference>
<dbReference type="InterPro" id="IPR011032">
    <property type="entry name" value="GroES-like_sf"/>
</dbReference>
<evidence type="ECO:0000259" key="1">
    <source>
        <dbReference type="SMART" id="SM00829"/>
    </source>
</evidence>
<dbReference type="SUPFAM" id="SSF51735">
    <property type="entry name" value="NAD(P)-binding Rossmann-fold domains"/>
    <property type="match status" value="1"/>
</dbReference>
<sequence length="313" mass="32004">MKAIRLHAFGTAENLTLDEVETPQPGRGEVRIRNRAAGINPIDWKTCAGGGASAAIGELPFIPGWECAGTVDKVGEGVSDFKEGDEVFAFIRFPEAAGCYAEYTCAPANQIALRPESLSAEAAAGLGLAGLTAWQALHDKAQVKEGQRVLVLAAAGGVGHIAVQLAKAAGAYVIGTASAANQDFIHSLGCDECIDYSSANLAVSVNDVDIVIDGVGGDTAIEALHCLKSDGILVTLPSVTAAEVMAAAEKGGYRVLGIRVEPNGSQLAELAALAGDGKLSLSLGGSIPLAEVARAHQLSASGHQRGKLVLSIN</sequence>
<dbReference type="PANTHER" id="PTHR44013">
    <property type="entry name" value="ZINC-TYPE ALCOHOL DEHYDROGENASE-LIKE PROTEIN C16A3.02C"/>
    <property type="match status" value="1"/>
</dbReference>
<dbReference type="PANTHER" id="PTHR44013:SF1">
    <property type="entry name" value="ZINC-TYPE ALCOHOL DEHYDROGENASE-LIKE PROTEIN C16A3.02C"/>
    <property type="match status" value="1"/>
</dbReference>
<evidence type="ECO:0000313" key="3">
    <source>
        <dbReference type="Proteomes" id="UP000236745"/>
    </source>
</evidence>
<dbReference type="InterPro" id="IPR036291">
    <property type="entry name" value="NAD(P)-bd_dom_sf"/>
</dbReference>
<dbReference type="GO" id="GO:0016491">
    <property type="term" value="F:oxidoreductase activity"/>
    <property type="evidence" value="ECO:0007669"/>
    <property type="project" value="InterPro"/>
</dbReference>
<dbReference type="AlphaFoldDB" id="A0A1H6DEL3"/>
<keyword evidence="3" id="KW-1185">Reference proteome</keyword>
<evidence type="ECO:0000313" key="2">
    <source>
        <dbReference type="EMBL" id="SEG83867.1"/>
    </source>
</evidence>
<dbReference type="SMART" id="SM00829">
    <property type="entry name" value="PKS_ER"/>
    <property type="match status" value="1"/>
</dbReference>
<dbReference type="PROSITE" id="PS01162">
    <property type="entry name" value="QOR_ZETA_CRYSTAL"/>
    <property type="match status" value="1"/>
</dbReference>